<comment type="similarity">
    <text evidence="1">Belongs to the PhzF family.</text>
</comment>
<name>A0ABZ0VAV8_9MICO</name>
<evidence type="ECO:0000313" key="3">
    <source>
        <dbReference type="EMBL" id="WQB70765.1"/>
    </source>
</evidence>
<evidence type="ECO:0000256" key="2">
    <source>
        <dbReference type="ARBA" id="ARBA00023235"/>
    </source>
</evidence>
<proteinExistence type="inferred from homology"/>
<dbReference type="Proteomes" id="UP001324533">
    <property type="component" value="Chromosome"/>
</dbReference>
<keyword evidence="4" id="KW-1185">Reference proteome</keyword>
<dbReference type="InterPro" id="IPR003719">
    <property type="entry name" value="Phenazine_PhzF-like"/>
</dbReference>
<accession>A0ABZ0VAV8</accession>
<dbReference type="PANTHER" id="PTHR13774:SF39">
    <property type="entry name" value="BIOSYNTHESIS PROTEIN, PUTATIVE-RELATED"/>
    <property type="match status" value="1"/>
</dbReference>
<dbReference type="NCBIfam" id="TIGR00654">
    <property type="entry name" value="PhzF_family"/>
    <property type="match status" value="1"/>
</dbReference>
<reference evidence="3 4" key="1">
    <citation type="submission" date="2023-06" db="EMBL/GenBank/DDBJ databases">
        <title>Rock-solubilizing bacteria, Microbacterium invictum, promotes re-establishment of vegetation in rocky wasteland by accelerating rock bio-weathering and reshaping soil bacterial community.</title>
        <authorList>
            <person name="Liu C."/>
        </authorList>
    </citation>
    <scope>NUCLEOTIDE SEQUENCE [LARGE SCALE GENOMIC DNA]</scope>
    <source>
        <strain evidence="3 4">X-18</strain>
    </source>
</reference>
<sequence>MDSSPSASHVQRWAAFSSDPAGGNPAGVVLDADGMTDDEMLRVAADVGYSETAFVTRGDRSDASLRYFSPRAEVPFCGHATVATAAALAETNGGGDYAFATPVGRIDIRVDDTAAGRVISFTSVDPFVEELSEDALRRILEVLHLASADLAAAHAPALAFAGNRHPLLVLRSRTVFDRMIFDPAAARELMDAEAWAATIIVAWPETETEWHVRNVFPVGEISEDPATGAGAAALGGYLRETRAVTPPRRIRISQGSHVGRPSRLTVDIPAAGGIVVSGSAVRLPDPAVGG</sequence>
<dbReference type="RefSeq" id="WP_322410901.1">
    <property type="nucleotide sequence ID" value="NZ_CP139779.1"/>
</dbReference>
<protein>
    <submittedName>
        <fullName evidence="3">PhzF family phenazine biosynthesis isomerase</fullName>
    </submittedName>
</protein>
<dbReference type="GO" id="GO:0016853">
    <property type="term" value="F:isomerase activity"/>
    <property type="evidence" value="ECO:0007669"/>
    <property type="project" value="UniProtKB-KW"/>
</dbReference>
<dbReference type="SUPFAM" id="SSF54506">
    <property type="entry name" value="Diaminopimelate epimerase-like"/>
    <property type="match status" value="1"/>
</dbReference>
<keyword evidence="2 3" id="KW-0413">Isomerase</keyword>
<dbReference type="PANTHER" id="PTHR13774">
    <property type="entry name" value="PHENAZINE BIOSYNTHESIS PROTEIN"/>
    <property type="match status" value="1"/>
</dbReference>
<evidence type="ECO:0000256" key="1">
    <source>
        <dbReference type="ARBA" id="ARBA00008270"/>
    </source>
</evidence>
<dbReference type="PIRSF" id="PIRSF016184">
    <property type="entry name" value="PhzC_PhzF"/>
    <property type="match status" value="1"/>
</dbReference>
<organism evidence="3 4">
    <name type="scientific">Microbacterium invictum</name>
    <dbReference type="NCBI Taxonomy" id="515415"/>
    <lineage>
        <taxon>Bacteria</taxon>
        <taxon>Bacillati</taxon>
        <taxon>Actinomycetota</taxon>
        <taxon>Actinomycetes</taxon>
        <taxon>Micrococcales</taxon>
        <taxon>Microbacteriaceae</taxon>
        <taxon>Microbacterium</taxon>
    </lineage>
</organism>
<dbReference type="EMBL" id="CP139779">
    <property type="protein sequence ID" value="WQB70765.1"/>
    <property type="molecule type" value="Genomic_DNA"/>
</dbReference>
<dbReference type="Gene3D" id="3.10.310.10">
    <property type="entry name" value="Diaminopimelate Epimerase, Chain A, domain 1"/>
    <property type="match status" value="2"/>
</dbReference>
<dbReference type="Pfam" id="PF02567">
    <property type="entry name" value="PhzC-PhzF"/>
    <property type="match status" value="1"/>
</dbReference>
<evidence type="ECO:0000313" key="4">
    <source>
        <dbReference type="Proteomes" id="UP001324533"/>
    </source>
</evidence>
<gene>
    <name evidence="3" type="ORF">T9R20_02055</name>
</gene>